<dbReference type="PANTHER" id="PTHR33653:SF1">
    <property type="entry name" value="RIBONUCLEASE VAPC2"/>
    <property type="match status" value="1"/>
</dbReference>
<dbReference type="GO" id="GO:0046872">
    <property type="term" value="F:metal ion binding"/>
    <property type="evidence" value="ECO:0007669"/>
    <property type="project" value="UniProtKB-KW"/>
</dbReference>
<dbReference type="InterPro" id="IPR029060">
    <property type="entry name" value="PIN-like_dom_sf"/>
</dbReference>
<keyword evidence="5" id="KW-0378">Hydrolase</keyword>
<evidence type="ECO:0000256" key="6">
    <source>
        <dbReference type="ARBA" id="ARBA00022842"/>
    </source>
</evidence>
<feature type="domain" description="PIN" evidence="8">
    <location>
        <begin position="2"/>
        <end position="131"/>
    </location>
</feature>
<keyword evidence="2" id="KW-1277">Toxin-antitoxin system</keyword>
<organism evidence="9 10">
    <name type="scientific">Nitrosomonas europaea (strain ATCC 19718 / CIP 103999 / KCTC 2705 / NBRC 14298)</name>
    <dbReference type="NCBI Taxonomy" id="228410"/>
    <lineage>
        <taxon>Bacteria</taxon>
        <taxon>Pseudomonadati</taxon>
        <taxon>Pseudomonadota</taxon>
        <taxon>Betaproteobacteria</taxon>
        <taxon>Nitrosomonadales</taxon>
        <taxon>Nitrosomonadaceae</taxon>
        <taxon>Nitrosomonas</taxon>
    </lineage>
</organism>
<dbReference type="EMBL" id="AL954747">
    <property type="protein sequence ID" value="CAD85492.1"/>
    <property type="molecule type" value="Genomic_DNA"/>
</dbReference>
<accession>Q82UB3</accession>
<gene>
    <name evidence="9" type="ordered locus">NE1581</name>
</gene>
<proteinExistence type="inferred from homology"/>
<dbReference type="Proteomes" id="UP000001416">
    <property type="component" value="Chromosome"/>
</dbReference>
<dbReference type="SUPFAM" id="SSF88723">
    <property type="entry name" value="PIN domain-like"/>
    <property type="match status" value="1"/>
</dbReference>
<protein>
    <submittedName>
        <fullName evidence="9">PIN (PilT N terminus) domain</fullName>
    </submittedName>
</protein>
<evidence type="ECO:0000256" key="3">
    <source>
        <dbReference type="ARBA" id="ARBA00022722"/>
    </source>
</evidence>
<name>Q82UB3_NITEU</name>
<sequence>MILLDTNVLSEFMRLQPATQVVVWLDRQAPNEIWTNAVSRAEIELGLALMPESKRQKSLSQAARTMFDEDFAGRCLPFDEIAASYYGRIVSTRTRMGRPISVEDAQIAAIALAYRMFLSTRNTVDFEDIAGLNVINPWETEA</sequence>
<dbReference type="STRING" id="228410.NE1581"/>
<dbReference type="PANTHER" id="PTHR33653">
    <property type="entry name" value="RIBONUCLEASE VAPC2"/>
    <property type="match status" value="1"/>
</dbReference>
<dbReference type="Gene3D" id="3.40.50.1010">
    <property type="entry name" value="5'-nuclease"/>
    <property type="match status" value="1"/>
</dbReference>
<dbReference type="GeneID" id="87104748"/>
<dbReference type="eggNOG" id="COG1487">
    <property type="taxonomic scope" value="Bacteria"/>
</dbReference>
<keyword evidence="10" id="KW-1185">Reference proteome</keyword>
<evidence type="ECO:0000256" key="7">
    <source>
        <dbReference type="ARBA" id="ARBA00038093"/>
    </source>
</evidence>
<dbReference type="InterPro" id="IPR050556">
    <property type="entry name" value="Type_II_TA_system_RNase"/>
</dbReference>
<dbReference type="GO" id="GO:0016787">
    <property type="term" value="F:hydrolase activity"/>
    <property type="evidence" value="ECO:0007669"/>
    <property type="project" value="UniProtKB-KW"/>
</dbReference>
<dbReference type="CDD" id="cd18731">
    <property type="entry name" value="PIN_NgFitB-like"/>
    <property type="match status" value="1"/>
</dbReference>
<keyword evidence="4" id="KW-0479">Metal-binding</keyword>
<comment type="cofactor">
    <cofactor evidence="1">
        <name>Mg(2+)</name>
        <dbReference type="ChEBI" id="CHEBI:18420"/>
    </cofactor>
</comment>
<comment type="similarity">
    <text evidence="7">Belongs to the PINc/VapC protein family.</text>
</comment>
<evidence type="ECO:0000256" key="4">
    <source>
        <dbReference type="ARBA" id="ARBA00022723"/>
    </source>
</evidence>
<evidence type="ECO:0000256" key="5">
    <source>
        <dbReference type="ARBA" id="ARBA00022801"/>
    </source>
</evidence>
<keyword evidence="6" id="KW-0460">Magnesium</keyword>
<dbReference type="GO" id="GO:0004518">
    <property type="term" value="F:nuclease activity"/>
    <property type="evidence" value="ECO:0007669"/>
    <property type="project" value="UniProtKB-KW"/>
</dbReference>
<dbReference type="RefSeq" id="WP_011112145.1">
    <property type="nucleotide sequence ID" value="NC_004757.1"/>
</dbReference>
<dbReference type="OrthoDB" id="9804823at2"/>
<dbReference type="Pfam" id="PF01850">
    <property type="entry name" value="PIN"/>
    <property type="match status" value="1"/>
</dbReference>
<evidence type="ECO:0000259" key="8">
    <source>
        <dbReference type="Pfam" id="PF01850"/>
    </source>
</evidence>
<dbReference type="HOGENOM" id="CLU_118482_8_2_4"/>
<evidence type="ECO:0000313" key="9">
    <source>
        <dbReference type="EMBL" id="CAD85492.1"/>
    </source>
</evidence>
<dbReference type="PhylomeDB" id="Q82UB3"/>
<dbReference type="AlphaFoldDB" id="Q82UB3"/>
<evidence type="ECO:0000256" key="2">
    <source>
        <dbReference type="ARBA" id="ARBA00022649"/>
    </source>
</evidence>
<keyword evidence="3" id="KW-0540">Nuclease</keyword>
<evidence type="ECO:0000313" key="10">
    <source>
        <dbReference type="Proteomes" id="UP000001416"/>
    </source>
</evidence>
<evidence type="ECO:0000256" key="1">
    <source>
        <dbReference type="ARBA" id="ARBA00001946"/>
    </source>
</evidence>
<reference evidence="9 10" key="1">
    <citation type="journal article" date="2003" name="J. Bacteriol.">
        <title>Complete genome sequence of the ammonia-oxidizing bacterium and obligate chemolithoautotroph Nitrosomonas europaea.</title>
        <authorList>
            <person name="Chain P."/>
            <person name="Lamerdin J."/>
            <person name="Larimer F."/>
            <person name="Regala W."/>
            <person name="Land M."/>
            <person name="Hauser L."/>
            <person name="Hooper A."/>
            <person name="Klotz M."/>
            <person name="Norton J."/>
            <person name="Sayavedra-Soto L."/>
            <person name="Arciero D."/>
            <person name="Hommes N."/>
            <person name="Whittaker M."/>
            <person name="Arp D."/>
        </authorList>
    </citation>
    <scope>NUCLEOTIDE SEQUENCE [LARGE SCALE GENOMIC DNA]</scope>
    <source>
        <strain evidence="10">ATCC 19718 / CIP 103999 / KCTC 2705 / NBRC 14298</strain>
    </source>
</reference>
<dbReference type="InterPro" id="IPR002716">
    <property type="entry name" value="PIN_dom"/>
</dbReference>
<dbReference type="KEGG" id="neu:NE1581"/>